<dbReference type="InterPro" id="IPR007362">
    <property type="entry name" value="DUF429"/>
</dbReference>
<dbReference type="AlphaFoldDB" id="A0A3A6Q943"/>
<gene>
    <name evidence="1" type="ORF">DP106_04135</name>
</gene>
<protein>
    <submittedName>
        <fullName evidence="1">DUF429 domain-containing protein</fullName>
    </submittedName>
</protein>
<accession>A0A3A6Q943</accession>
<reference evidence="1 2" key="1">
    <citation type="submission" date="2018-06" db="EMBL/GenBank/DDBJ databases">
        <title>Halonotius sp. F13-13 a new haloarchaeeon isolated from a solar saltern from Isla Cristina, Huelva, Spain.</title>
        <authorList>
            <person name="Duran-Viseras A."/>
            <person name="Sanchez-Porro C."/>
            <person name="Ventosa A."/>
        </authorList>
    </citation>
    <scope>NUCLEOTIDE SEQUENCE [LARGE SCALE GENOMIC DNA]</scope>
    <source>
        <strain evidence="1 2">CECT 7525</strain>
    </source>
</reference>
<keyword evidence="2" id="KW-1185">Reference proteome</keyword>
<dbReference type="Proteomes" id="UP000281564">
    <property type="component" value="Unassembled WGS sequence"/>
</dbReference>
<name>A0A3A6Q943_9EURY</name>
<proteinExistence type="predicted"/>
<evidence type="ECO:0000313" key="2">
    <source>
        <dbReference type="Proteomes" id="UP000281564"/>
    </source>
</evidence>
<evidence type="ECO:0000313" key="1">
    <source>
        <dbReference type="EMBL" id="RJX50792.1"/>
    </source>
</evidence>
<dbReference type="EMBL" id="QMDW01000004">
    <property type="protein sequence ID" value="RJX50792.1"/>
    <property type="molecule type" value="Genomic_DNA"/>
</dbReference>
<organism evidence="1 2">
    <name type="scientific">Halonotius pteroides</name>
    <dbReference type="NCBI Taxonomy" id="268735"/>
    <lineage>
        <taxon>Archaea</taxon>
        <taxon>Methanobacteriati</taxon>
        <taxon>Methanobacteriota</taxon>
        <taxon>Stenosarchaea group</taxon>
        <taxon>Halobacteria</taxon>
        <taxon>Halobacteriales</taxon>
        <taxon>Haloferacaceae</taxon>
        <taxon>Halonotius</taxon>
    </lineage>
</organism>
<sequence length="266" mass="28903">MGLGSGPVPRRVTQSVVGVDGCAGGWFAVWTADSDEPLRSGRYESIEAVVDDHAAADTFLIDMPIGLPDSEPRACDSAARQRLGARGSSIFPVPCRAVVDYVQREGDTAAYDHANTLQREQLGSGLSKQAWNITPKIAAVDTVLRNEHPTQNIRESHPECCFAALNDWYPIAQAKSTTSGRAARFGVLDSELDGWRDRYQTALDEHYRKHLARDDIIDALVLVAAGQHALTSLPAEPPTDQAGLSMEIVVPAVDPSWHRHLSVAEQ</sequence>
<dbReference type="Pfam" id="PF04250">
    <property type="entry name" value="DUF429"/>
    <property type="match status" value="1"/>
</dbReference>
<comment type="caution">
    <text evidence="1">The sequence shown here is derived from an EMBL/GenBank/DDBJ whole genome shotgun (WGS) entry which is preliminary data.</text>
</comment>